<keyword evidence="1" id="KW-0812">Transmembrane</keyword>
<dbReference type="EMBL" id="JACAZE010000004">
    <property type="protein sequence ID" value="KAF7318264.1"/>
    <property type="molecule type" value="Genomic_DNA"/>
</dbReference>
<feature type="transmembrane region" description="Helical" evidence="1">
    <location>
        <begin position="250"/>
        <end position="267"/>
    </location>
</feature>
<dbReference type="PANTHER" id="PTHR37488:SF2">
    <property type="entry name" value="DUF1275 DOMAIN-CONTAINING PROTEIN"/>
    <property type="match status" value="1"/>
</dbReference>
<feature type="transmembrane region" description="Helical" evidence="1">
    <location>
        <begin position="54"/>
        <end position="76"/>
    </location>
</feature>
<organism evidence="2 3">
    <name type="scientific">Mycena chlorophos</name>
    <name type="common">Agaric fungus</name>
    <name type="synonym">Agaricus chlorophos</name>
    <dbReference type="NCBI Taxonomy" id="658473"/>
    <lineage>
        <taxon>Eukaryota</taxon>
        <taxon>Fungi</taxon>
        <taxon>Dikarya</taxon>
        <taxon>Basidiomycota</taxon>
        <taxon>Agaricomycotina</taxon>
        <taxon>Agaricomycetes</taxon>
        <taxon>Agaricomycetidae</taxon>
        <taxon>Agaricales</taxon>
        <taxon>Marasmiineae</taxon>
        <taxon>Mycenaceae</taxon>
        <taxon>Mycena</taxon>
    </lineage>
</organism>
<keyword evidence="3" id="KW-1185">Reference proteome</keyword>
<keyword evidence="1" id="KW-0472">Membrane</keyword>
<evidence type="ECO:0008006" key="4">
    <source>
        <dbReference type="Google" id="ProtNLM"/>
    </source>
</evidence>
<evidence type="ECO:0000313" key="3">
    <source>
        <dbReference type="Proteomes" id="UP000613580"/>
    </source>
</evidence>
<feature type="transmembrane region" description="Helical" evidence="1">
    <location>
        <begin position="123"/>
        <end position="143"/>
    </location>
</feature>
<dbReference type="AlphaFoldDB" id="A0A8H6WMZ0"/>
<accession>A0A8H6WMZ0</accession>
<keyword evidence="1" id="KW-1133">Transmembrane helix</keyword>
<comment type="caution">
    <text evidence="2">The sequence shown here is derived from an EMBL/GenBank/DDBJ whole genome shotgun (WGS) entry which is preliminary data.</text>
</comment>
<sequence>MDTATAPLLIKPTANRQAFRTWRAFFLAEVDPQHATGPLTAFCFMTGFIDAISFTAAFVWCGFQTGNFAQLALALARILSTNDSAQRVLLPADLLALTSILAFNVGAFFGGRSGDRIGPHTRAWLSGATLSQALLTFLAALCIHTSGEDSISLGRGVPAWNSILSSIAMGLMAASLGVQGVIGKRLGTNFSTTVVLTALWIELVADPHLFKSPLKRFANRDHRVLALTALFVGAISARLGLIWLGAVGTLLMAVVVRVFVAWWWLVVQGKEVVENMDDAEERERGYGAIEDGV</sequence>
<proteinExistence type="predicted"/>
<dbReference type="Proteomes" id="UP000613580">
    <property type="component" value="Unassembled WGS sequence"/>
</dbReference>
<evidence type="ECO:0000256" key="1">
    <source>
        <dbReference type="SAM" id="Phobius"/>
    </source>
</evidence>
<reference evidence="2" key="1">
    <citation type="submission" date="2020-05" db="EMBL/GenBank/DDBJ databases">
        <title>Mycena genomes resolve the evolution of fungal bioluminescence.</title>
        <authorList>
            <person name="Tsai I.J."/>
        </authorList>
    </citation>
    <scope>NUCLEOTIDE SEQUENCE</scope>
    <source>
        <strain evidence="2">110903Hualien_Pintung</strain>
    </source>
</reference>
<dbReference type="PANTHER" id="PTHR37488">
    <property type="entry name" value="DUF1275 DOMAIN-CONTAINING PROTEIN"/>
    <property type="match status" value="1"/>
</dbReference>
<dbReference type="Pfam" id="PF06912">
    <property type="entry name" value="DUF1275"/>
    <property type="match status" value="1"/>
</dbReference>
<evidence type="ECO:0000313" key="2">
    <source>
        <dbReference type="EMBL" id="KAF7318264.1"/>
    </source>
</evidence>
<feature type="transmembrane region" description="Helical" evidence="1">
    <location>
        <begin position="163"/>
        <end position="182"/>
    </location>
</feature>
<protein>
    <recommendedName>
        <fullName evidence="4">DUF1275 domain protein</fullName>
    </recommendedName>
</protein>
<name>A0A8H6WMZ0_MYCCL</name>
<feature type="transmembrane region" description="Helical" evidence="1">
    <location>
        <begin position="225"/>
        <end position="244"/>
    </location>
</feature>
<dbReference type="InterPro" id="IPR010699">
    <property type="entry name" value="DUF1275"/>
</dbReference>
<dbReference type="OrthoDB" id="5288586at2759"/>
<gene>
    <name evidence="2" type="ORF">HMN09_00334900</name>
</gene>
<feature type="transmembrane region" description="Helical" evidence="1">
    <location>
        <begin position="88"/>
        <end position="111"/>
    </location>
</feature>